<dbReference type="STRING" id="1921764.BSR28_03845"/>
<proteinExistence type="inferred from homology"/>
<keyword evidence="2" id="KW-0560">Oxidoreductase</keyword>
<dbReference type="PROSITE" id="PS00061">
    <property type="entry name" value="ADH_SHORT"/>
    <property type="match status" value="1"/>
</dbReference>
<dbReference type="PANTHER" id="PTHR44196">
    <property type="entry name" value="DEHYDROGENASE/REDUCTASE SDR FAMILY MEMBER 7B"/>
    <property type="match status" value="1"/>
</dbReference>
<keyword evidence="6" id="KW-1185">Reference proteome</keyword>
<dbReference type="SMART" id="SM00822">
    <property type="entry name" value="PKS_KR"/>
    <property type="match status" value="1"/>
</dbReference>
<dbReference type="EMBL" id="MQSV01000002">
    <property type="protein sequence ID" value="OKL49055.1"/>
    <property type="molecule type" value="Genomic_DNA"/>
</dbReference>
<dbReference type="InterPro" id="IPR036291">
    <property type="entry name" value="NAD(P)-bd_dom_sf"/>
</dbReference>
<name>A0A1Q5PNQ6_9ACTO</name>
<dbReference type="SUPFAM" id="SSF51735">
    <property type="entry name" value="NAD(P)-binding Rossmann-fold domains"/>
    <property type="match status" value="1"/>
</dbReference>
<protein>
    <submittedName>
        <fullName evidence="5">Short chain dehydrogenase</fullName>
    </submittedName>
</protein>
<accession>A0A1Q5PNQ6</accession>
<dbReference type="InterPro" id="IPR002347">
    <property type="entry name" value="SDR_fam"/>
</dbReference>
<evidence type="ECO:0000256" key="1">
    <source>
        <dbReference type="ARBA" id="ARBA00006484"/>
    </source>
</evidence>
<dbReference type="AlphaFoldDB" id="A0A1Q5PNQ6"/>
<comment type="similarity">
    <text evidence="1 3">Belongs to the short-chain dehydrogenases/reductases (SDR) family.</text>
</comment>
<dbReference type="InterPro" id="IPR020904">
    <property type="entry name" value="Sc_DH/Rdtase_CS"/>
</dbReference>
<dbReference type="PRINTS" id="PR00080">
    <property type="entry name" value="SDRFAMILY"/>
</dbReference>
<dbReference type="InterPro" id="IPR057326">
    <property type="entry name" value="KR_dom"/>
</dbReference>
<evidence type="ECO:0000256" key="2">
    <source>
        <dbReference type="ARBA" id="ARBA00023002"/>
    </source>
</evidence>
<dbReference type="PRINTS" id="PR00081">
    <property type="entry name" value="GDHRDH"/>
</dbReference>
<organism evidence="5 6">
    <name type="scientific">Boudabousia liubingyangii</name>
    <dbReference type="NCBI Taxonomy" id="1921764"/>
    <lineage>
        <taxon>Bacteria</taxon>
        <taxon>Bacillati</taxon>
        <taxon>Actinomycetota</taxon>
        <taxon>Actinomycetes</taxon>
        <taxon>Actinomycetales</taxon>
        <taxon>Actinomycetaceae</taxon>
        <taxon>Boudabousia</taxon>
    </lineage>
</organism>
<evidence type="ECO:0000313" key="5">
    <source>
        <dbReference type="EMBL" id="OKL49055.1"/>
    </source>
</evidence>
<evidence type="ECO:0000313" key="6">
    <source>
        <dbReference type="Proteomes" id="UP000186785"/>
    </source>
</evidence>
<feature type="domain" description="Ketoreductase" evidence="4">
    <location>
        <begin position="6"/>
        <end position="179"/>
    </location>
</feature>
<dbReference type="Proteomes" id="UP000186785">
    <property type="component" value="Unassembled WGS sequence"/>
</dbReference>
<dbReference type="GO" id="GO:0016020">
    <property type="term" value="C:membrane"/>
    <property type="evidence" value="ECO:0007669"/>
    <property type="project" value="TreeGrafter"/>
</dbReference>
<dbReference type="GO" id="GO:0016491">
    <property type="term" value="F:oxidoreductase activity"/>
    <property type="evidence" value="ECO:0007669"/>
    <property type="project" value="UniProtKB-KW"/>
</dbReference>
<evidence type="ECO:0000256" key="3">
    <source>
        <dbReference type="RuleBase" id="RU000363"/>
    </source>
</evidence>
<evidence type="ECO:0000259" key="4">
    <source>
        <dbReference type="SMART" id="SM00822"/>
    </source>
</evidence>
<dbReference type="Pfam" id="PF00106">
    <property type="entry name" value="adh_short"/>
    <property type="match status" value="1"/>
</dbReference>
<dbReference type="CDD" id="cd05233">
    <property type="entry name" value="SDR_c"/>
    <property type="match status" value="1"/>
</dbReference>
<dbReference type="OrthoDB" id="517007at2"/>
<comment type="caution">
    <text evidence="5">The sequence shown here is derived from an EMBL/GenBank/DDBJ whole genome shotgun (WGS) entry which is preliminary data.</text>
</comment>
<dbReference type="RefSeq" id="WP_073709044.1">
    <property type="nucleotide sequence ID" value="NZ_MQSV01000002.1"/>
</dbReference>
<reference evidence="5 6" key="1">
    <citation type="submission" date="2016-11" db="EMBL/GenBank/DDBJ databases">
        <title>Actinomyces gypaetusis sp. nov. isolated from the vulture Gypaetus barbatus in Qinghai Tibet Plateau China.</title>
        <authorList>
            <person name="Meng X."/>
        </authorList>
    </citation>
    <scope>NUCLEOTIDE SEQUENCE [LARGE SCALE GENOMIC DNA]</scope>
    <source>
        <strain evidence="5 6">VUL4_2</strain>
    </source>
</reference>
<sequence length="229" mass="24926">MNNQKRTVVITGATKGIGLAMVKELASDYALILVARDEEALADLCATLPQARYIAADLTQRGTPARIAAQVDTLDVLINNAGIESVSRVDEGTWDEWNQVLTLNVTAPAMLTQALLPKLRKAQGQVIMVNSGAGRFSGPYLGLYSASKHALDALTKALRAEERPTVRVSAIHPGRVDTPMQERMYQVSGKPYDAEEHLRPESVAKAARWIIEATEDACVEEVHVRPQQG</sequence>
<dbReference type="PANTHER" id="PTHR44196:SF1">
    <property type="entry name" value="DEHYDROGENASE_REDUCTASE SDR FAMILY MEMBER 7B"/>
    <property type="match status" value="1"/>
</dbReference>
<dbReference type="NCBIfam" id="NF006073">
    <property type="entry name" value="PRK08219.1"/>
    <property type="match status" value="1"/>
</dbReference>
<dbReference type="Gene3D" id="3.40.50.720">
    <property type="entry name" value="NAD(P)-binding Rossmann-like Domain"/>
    <property type="match status" value="1"/>
</dbReference>
<gene>
    <name evidence="5" type="ORF">BSR29_04275</name>
</gene>